<dbReference type="InterPro" id="IPR005046">
    <property type="entry name" value="DUF285"/>
</dbReference>
<dbReference type="AlphaFoldDB" id="A0A6N2UXH5"/>
<protein>
    <recommendedName>
        <fullName evidence="2">Ig-like domain-containing protein</fullName>
    </recommendedName>
</protein>
<accession>A0A6N2UXH5</accession>
<gene>
    <name evidence="3" type="ORF">CNLFYP112_02385</name>
</gene>
<feature type="domain" description="Ig-like" evidence="2">
    <location>
        <begin position="174"/>
        <end position="246"/>
    </location>
</feature>
<dbReference type="Gene3D" id="3.80.10.10">
    <property type="entry name" value="Ribonuclease Inhibitor"/>
    <property type="match status" value="1"/>
</dbReference>
<dbReference type="InterPro" id="IPR032675">
    <property type="entry name" value="LRR_dom_sf"/>
</dbReference>
<organism evidence="3">
    <name type="scientific">[Clostridium] nexile</name>
    <dbReference type="NCBI Taxonomy" id="29361"/>
    <lineage>
        <taxon>Bacteria</taxon>
        <taxon>Bacillati</taxon>
        <taxon>Bacillota</taxon>
        <taxon>Clostridia</taxon>
        <taxon>Lachnospirales</taxon>
        <taxon>Lachnospiraceae</taxon>
        <taxon>Tyzzerella</taxon>
    </lineage>
</organism>
<reference evidence="3" key="1">
    <citation type="submission" date="2019-11" db="EMBL/GenBank/DDBJ databases">
        <authorList>
            <person name="Feng L."/>
        </authorList>
    </citation>
    <scope>NUCLEOTIDE SEQUENCE</scope>
    <source>
        <strain evidence="3">CnexileLFYP112</strain>
    </source>
</reference>
<proteinExistence type="predicted"/>
<dbReference type="SUPFAM" id="SSF52047">
    <property type="entry name" value="RNI-like"/>
    <property type="match status" value="1"/>
</dbReference>
<dbReference type="EMBL" id="CACRTG010000021">
    <property type="protein sequence ID" value="VYT23245.1"/>
    <property type="molecule type" value="Genomic_DNA"/>
</dbReference>
<feature type="signal peptide" evidence="1">
    <location>
        <begin position="1"/>
        <end position="33"/>
    </location>
</feature>
<evidence type="ECO:0000256" key="1">
    <source>
        <dbReference type="SAM" id="SignalP"/>
    </source>
</evidence>
<evidence type="ECO:0000259" key="2">
    <source>
        <dbReference type="PROSITE" id="PS50835"/>
    </source>
</evidence>
<name>A0A6N2UXH5_9FIRM</name>
<feature type="chain" id="PRO_5026713458" description="Ig-like domain-containing protein" evidence="1">
    <location>
        <begin position="34"/>
        <end position="555"/>
    </location>
</feature>
<dbReference type="NCBIfam" id="TIGR02167">
    <property type="entry name" value="Liste_lipo_26"/>
    <property type="match status" value="5"/>
</dbReference>
<dbReference type="Pfam" id="PF03382">
    <property type="entry name" value="DUF285"/>
    <property type="match status" value="1"/>
</dbReference>
<sequence>MGKTKKAGIIARAVTCLAATVAIALGTASTAFAAGEVTDSVDTSNISVTVPTTIPCTMMADGTVVAPSGLTIVNSGDAVVMDAYTADAMGNAVDFTLDIGGTRALSRTGGKDSAPASGIDFSSGSKELRLKVSKLDRKINAALMDKASSGGTDMLKLGFKFSEKALQGVVSISGDTTVGSTLTATTSNLQADAKPSYQWYRDGSVISGATGSTYTTIEEDDGHGITCKVSDSTGKYTGTLTSNAITPVKPAEAFAVYSADDNSLNFYKRSEVPNVGQVFEGRTATAVYTGIETDVYSTGNQQPWWDYSNDIRTVKFLDVVKPVSTAYWFFDCKFIKSLNLTNLDTSEVTNMEYMFCHIYDYIPSGNGSVFRALALDFSGFDTSNVTNMRGMFRDNHAVESLDLSGFDTSSVTDMSFMFHNMTRIQSLDVRSFDTSRVVNMEYMFKGLGSVLDKFKSLDLSSFDTSNVTNMKGMFDNNVCLELVTLGSRFRFITWGDGAGYLPRQTPDYIPGADGMWYNTAGQGFNPNVVPSYVADTYTAYNPALQRPVSLSESPV</sequence>
<dbReference type="InterPro" id="IPR007110">
    <property type="entry name" value="Ig-like_dom"/>
</dbReference>
<dbReference type="InterPro" id="IPR011889">
    <property type="entry name" value="Liste_lipo_26"/>
</dbReference>
<evidence type="ECO:0000313" key="3">
    <source>
        <dbReference type="EMBL" id="VYT23245.1"/>
    </source>
</evidence>
<dbReference type="PROSITE" id="PS50835">
    <property type="entry name" value="IG_LIKE"/>
    <property type="match status" value="1"/>
</dbReference>
<keyword evidence="1" id="KW-0732">Signal</keyword>
<dbReference type="Gene3D" id="2.60.40.2700">
    <property type="match status" value="1"/>
</dbReference>